<feature type="transmembrane region" description="Helical" evidence="1">
    <location>
        <begin position="25"/>
        <end position="48"/>
    </location>
</feature>
<dbReference type="AlphaFoldDB" id="A0A916UEM6"/>
<proteinExistence type="predicted"/>
<evidence type="ECO:0000256" key="1">
    <source>
        <dbReference type="SAM" id="Phobius"/>
    </source>
</evidence>
<gene>
    <name evidence="3" type="ORF">GCM10011410_23420</name>
</gene>
<dbReference type="RefSeq" id="WP_188674780.1">
    <property type="nucleotide sequence ID" value="NZ_BMJH01000002.1"/>
</dbReference>
<evidence type="ECO:0000313" key="3">
    <source>
        <dbReference type="EMBL" id="GGC69889.1"/>
    </source>
</evidence>
<dbReference type="InterPro" id="IPR058488">
    <property type="entry name" value="DUF8175"/>
</dbReference>
<keyword evidence="4" id="KW-1185">Reference proteome</keyword>
<sequence>MTEQAQGTQPDENHIGTSSLASTRVGAVVALVTMIVVMGAAVSIWILIKGDDQPLASSDLAPSAAQQQRPASKFEPDPWVDVLGRAVYVPLDERGVILDQYPPATNRTELDAPGGVVLQQIHGNMAMPFSATDGPTGFTDNGIAKGFARTAQGAGLAGAHYMGYLAGGNDRIALMQEAGLVIEESELLQEDIRHNASGGELAARNSRPQGTAELIKVDYHNGDLAQVRGAHYLEAPNGETWWVKAWVQVVWRDGLGWVVKISGVDTFGSGWFDQLEGTGWGAWWS</sequence>
<keyword evidence="1" id="KW-0472">Membrane</keyword>
<reference evidence="3" key="1">
    <citation type="journal article" date="2014" name="Int. J. Syst. Evol. Microbiol.">
        <title>Complete genome sequence of Corynebacterium casei LMG S-19264T (=DSM 44701T), isolated from a smear-ripened cheese.</title>
        <authorList>
            <consortium name="US DOE Joint Genome Institute (JGI-PGF)"/>
            <person name="Walter F."/>
            <person name="Albersmeier A."/>
            <person name="Kalinowski J."/>
            <person name="Ruckert C."/>
        </authorList>
    </citation>
    <scope>NUCLEOTIDE SEQUENCE</scope>
    <source>
        <strain evidence="3">CGMCC 1.15478</strain>
    </source>
</reference>
<keyword evidence="1" id="KW-0812">Transmembrane</keyword>
<feature type="domain" description="DUF8175" evidence="2">
    <location>
        <begin position="104"/>
        <end position="263"/>
    </location>
</feature>
<protein>
    <recommendedName>
        <fullName evidence="2">DUF8175 domain-containing protein</fullName>
    </recommendedName>
</protein>
<reference evidence="3" key="2">
    <citation type="submission" date="2020-09" db="EMBL/GenBank/DDBJ databases">
        <authorList>
            <person name="Sun Q."/>
            <person name="Zhou Y."/>
        </authorList>
    </citation>
    <scope>NUCLEOTIDE SEQUENCE</scope>
    <source>
        <strain evidence="3">CGMCC 1.15478</strain>
    </source>
</reference>
<evidence type="ECO:0000313" key="4">
    <source>
        <dbReference type="Proteomes" id="UP000641514"/>
    </source>
</evidence>
<comment type="caution">
    <text evidence="3">The sequence shown here is derived from an EMBL/GenBank/DDBJ whole genome shotgun (WGS) entry which is preliminary data.</text>
</comment>
<dbReference type="EMBL" id="BMJH01000002">
    <property type="protein sequence ID" value="GGC69889.1"/>
    <property type="molecule type" value="Genomic_DNA"/>
</dbReference>
<keyword evidence="1" id="KW-1133">Transmembrane helix</keyword>
<accession>A0A916UEM6</accession>
<dbReference type="Pfam" id="PF26526">
    <property type="entry name" value="DUF8175"/>
    <property type="match status" value="1"/>
</dbReference>
<name>A0A916UEM6_9ACTN</name>
<evidence type="ECO:0000259" key="2">
    <source>
        <dbReference type="Pfam" id="PF26526"/>
    </source>
</evidence>
<dbReference type="Proteomes" id="UP000641514">
    <property type="component" value="Unassembled WGS sequence"/>
</dbReference>
<organism evidence="3 4">
    <name type="scientific">Hoyosella rhizosphaerae</name>
    <dbReference type="NCBI Taxonomy" id="1755582"/>
    <lineage>
        <taxon>Bacteria</taxon>
        <taxon>Bacillati</taxon>
        <taxon>Actinomycetota</taxon>
        <taxon>Actinomycetes</taxon>
        <taxon>Mycobacteriales</taxon>
        <taxon>Hoyosellaceae</taxon>
        <taxon>Hoyosella</taxon>
    </lineage>
</organism>